<comment type="caution">
    <text evidence="2">The sequence shown here is derived from an EMBL/GenBank/DDBJ whole genome shotgun (WGS) entry which is preliminary data.</text>
</comment>
<dbReference type="SUPFAM" id="SSF53335">
    <property type="entry name" value="S-adenosyl-L-methionine-dependent methyltransferases"/>
    <property type="match status" value="1"/>
</dbReference>
<dbReference type="Gene3D" id="3.40.50.150">
    <property type="entry name" value="Vaccinia Virus protein VP39"/>
    <property type="match status" value="1"/>
</dbReference>
<evidence type="ECO:0000313" key="2">
    <source>
        <dbReference type="EMBL" id="KAI6777991.1"/>
    </source>
</evidence>
<dbReference type="RefSeq" id="XP_051358847.1">
    <property type="nucleotide sequence ID" value="XM_051510250.1"/>
</dbReference>
<dbReference type="GO" id="GO:0032259">
    <property type="term" value="P:methylation"/>
    <property type="evidence" value="ECO:0007669"/>
    <property type="project" value="UniProtKB-KW"/>
</dbReference>
<accession>A0A9P9XUE8</accession>
<dbReference type="EMBL" id="JAGIXG020000088">
    <property type="protein sequence ID" value="KAI6777991.1"/>
    <property type="molecule type" value="Genomic_DNA"/>
</dbReference>
<dbReference type="InterPro" id="IPR029063">
    <property type="entry name" value="SAM-dependent_MTases_sf"/>
</dbReference>
<organism evidence="2 3">
    <name type="scientific">Emericellopsis cladophorae</name>
    <dbReference type="NCBI Taxonomy" id="2686198"/>
    <lineage>
        <taxon>Eukaryota</taxon>
        <taxon>Fungi</taxon>
        <taxon>Dikarya</taxon>
        <taxon>Ascomycota</taxon>
        <taxon>Pezizomycotina</taxon>
        <taxon>Sordariomycetes</taxon>
        <taxon>Hypocreomycetidae</taxon>
        <taxon>Hypocreales</taxon>
        <taxon>Bionectriaceae</taxon>
        <taxon>Emericellopsis</taxon>
    </lineage>
</organism>
<keyword evidence="2" id="KW-0489">Methyltransferase</keyword>
<name>A0A9P9XUE8_9HYPO</name>
<dbReference type="GeneID" id="75834796"/>
<reference evidence="2" key="2">
    <citation type="submission" date="2022-07" db="EMBL/GenBank/DDBJ databases">
        <authorList>
            <person name="Goncalves M.F.M."/>
            <person name="Hilario S."/>
            <person name="Van De Peer Y."/>
            <person name="Esteves A.C."/>
            <person name="Alves A."/>
        </authorList>
    </citation>
    <scope>NUCLEOTIDE SEQUENCE</scope>
    <source>
        <strain evidence="2">MUM 19.33</strain>
    </source>
</reference>
<dbReference type="AlphaFoldDB" id="A0A9P9XUE8"/>
<dbReference type="PANTHER" id="PTHR43591">
    <property type="entry name" value="METHYLTRANSFERASE"/>
    <property type="match status" value="1"/>
</dbReference>
<reference evidence="2" key="1">
    <citation type="journal article" date="2021" name="J Fungi (Basel)">
        <title>Genomic and Metabolomic Analyses of the Marine Fungus Emericellopsis cladophorae: Insights into Saltwater Adaptability Mechanisms and Its Biosynthetic Potential.</title>
        <authorList>
            <person name="Goncalves M.F.M."/>
            <person name="Hilario S."/>
            <person name="Van de Peer Y."/>
            <person name="Esteves A.C."/>
            <person name="Alves A."/>
        </authorList>
    </citation>
    <scope>NUCLEOTIDE SEQUENCE</scope>
    <source>
        <strain evidence="2">MUM 19.33</strain>
    </source>
</reference>
<keyword evidence="2" id="KW-0808">Transferase</keyword>
<dbReference type="Pfam" id="PF13489">
    <property type="entry name" value="Methyltransf_23"/>
    <property type="match status" value="1"/>
</dbReference>
<evidence type="ECO:0000313" key="3">
    <source>
        <dbReference type="Proteomes" id="UP001055219"/>
    </source>
</evidence>
<gene>
    <name evidence="2" type="ORF">J7T54_008325</name>
</gene>
<evidence type="ECO:0000256" key="1">
    <source>
        <dbReference type="ARBA" id="ARBA00038158"/>
    </source>
</evidence>
<dbReference type="PANTHER" id="PTHR43591:SF108">
    <property type="entry name" value="S-ADENOSYL-L-METHIONINE-DEPENDENT METHYLTRANSFERASE"/>
    <property type="match status" value="1"/>
</dbReference>
<comment type="similarity">
    <text evidence="1">Belongs to the methyltransferase superfamily. LaeA methyltransferase family.</text>
</comment>
<dbReference type="GO" id="GO:0008168">
    <property type="term" value="F:methyltransferase activity"/>
    <property type="evidence" value="ECO:0007669"/>
    <property type="project" value="UniProtKB-KW"/>
</dbReference>
<dbReference type="CDD" id="cd02440">
    <property type="entry name" value="AdoMet_MTases"/>
    <property type="match status" value="1"/>
</dbReference>
<dbReference type="OrthoDB" id="3647at2759"/>
<keyword evidence="3" id="KW-1185">Reference proteome</keyword>
<dbReference type="Proteomes" id="UP001055219">
    <property type="component" value="Unassembled WGS sequence"/>
</dbReference>
<proteinExistence type="inferred from homology"/>
<sequence length="230" mass="25133">MSDSLNANREHFNKIAADYDKRHEKGVGQLEDEIKASAEEFIGLKQGGRVLDYACGTGLLSRAFASRASQSIGIDLAESMVEAYNAKAKSEGTFPDKKEAYLGNITLPGDPSPEAFSDPKFYNFDLAGVGAGFHHFDDTTLSAKRLSERLKAGGVLFILDFLPHAPEATGAYGVTHHGFTEDNVRKMFEDAGCGGEFAFKKLKEPIVFWAGEKGDRRMERSVFLARGAKL</sequence>
<protein>
    <submittedName>
        <fullName evidence="2">Methyltransferase -like protein</fullName>
    </submittedName>
</protein>